<dbReference type="SUPFAM" id="SSF49478">
    <property type="entry name" value="Cna protein B-type domain"/>
    <property type="match status" value="1"/>
</dbReference>
<evidence type="ECO:0000256" key="1">
    <source>
        <dbReference type="ARBA" id="ARBA00022737"/>
    </source>
</evidence>
<dbReference type="Proteomes" id="UP001248709">
    <property type="component" value="Unassembled WGS sequence"/>
</dbReference>
<dbReference type="Gene3D" id="2.60.220.30">
    <property type="match status" value="1"/>
</dbReference>
<dbReference type="Pfam" id="PF00395">
    <property type="entry name" value="SLH"/>
    <property type="match status" value="3"/>
</dbReference>
<dbReference type="CDD" id="cd00688">
    <property type="entry name" value="ISOPREN_C2_like"/>
    <property type="match status" value="2"/>
</dbReference>
<evidence type="ECO:0000313" key="4">
    <source>
        <dbReference type="EMBL" id="MDT3427105.1"/>
    </source>
</evidence>
<dbReference type="Gene3D" id="1.50.10.20">
    <property type="match status" value="2"/>
</dbReference>
<protein>
    <recommendedName>
        <fullName evidence="3">SLH domain-containing protein</fullName>
    </recommendedName>
</protein>
<dbReference type="PANTHER" id="PTHR10559:SF18">
    <property type="entry name" value="TRANSCOBALAMIN II"/>
    <property type="match status" value="1"/>
</dbReference>
<keyword evidence="5" id="KW-1185">Reference proteome</keyword>
<dbReference type="EMBL" id="JAUSUY010000010">
    <property type="protein sequence ID" value="MDT3427105.1"/>
    <property type="molecule type" value="Genomic_DNA"/>
</dbReference>
<dbReference type="PROSITE" id="PS51272">
    <property type="entry name" value="SLH"/>
    <property type="match status" value="3"/>
</dbReference>
<dbReference type="SUPFAM" id="SSF48239">
    <property type="entry name" value="Terpenoid cyclases/Protein prenyltransferases"/>
    <property type="match status" value="2"/>
</dbReference>
<reference evidence="4 5" key="1">
    <citation type="submission" date="2023-07" db="EMBL/GenBank/DDBJ databases">
        <title>Genomic Encyclopedia of Type Strains, Phase IV (KMG-IV): sequencing the most valuable type-strain genomes for metagenomic binning, comparative biology and taxonomic classification.</title>
        <authorList>
            <person name="Goeker M."/>
        </authorList>
    </citation>
    <scope>NUCLEOTIDE SEQUENCE [LARGE SCALE GENOMIC DNA]</scope>
    <source>
        <strain evidence="4 5">T98</strain>
    </source>
</reference>
<dbReference type="InterPro" id="IPR001330">
    <property type="entry name" value="Prenyltrans"/>
</dbReference>
<feature type="chain" id="PRO_5046236062" description="SLH domain-containing protein" evidence="2">
    <location>
        <begin position="31"/>
        <end position="1509"/>
    </location>
</feature>
<evidence type="ECO:0000259" key="3">
    <source>
        <dbReference type="PROSITE" id="PS51272"/>
    </source>
</evidence>
<feature type="signal peptide" evidence="2">
    <location>
        <begin position="1"/>
        <end position="30"/>
    </location>
</feature>
<dbReference type="Pfam" id="PF00432">
    <property type="entry name" value="Prenyltrans"/>
    <property type="match status" value="2"/>
</dbReference>
<dbReference type="InterPro" id="IPR051588">
    <property type="entry name" value="Cobalamin_Transport"/>
</dbReference>
<evidence type="ECO:0000313" key="5">
    <source>
        <dbReference type="Proteomes" id="UP001248709"/>
    </source>
</evidence>
<dbReference type="InterPro" id="IPR008930">
    <property type="entry name" value="Terpenoid_cyclase/PrenylTrfase"/>
</dbReference>
<keyword evidence="2" id="KW-0732">Signal</keyword>
<name>A0ABU3H8F7_9BACL</name>
<evidence type="ECO:0000256" key="2">
    <source>
        <dbReference type="SAM" id="SignalP"/>
    </source>
</evidence>
<dbReference type="InterPro" id="IPR001119">
    <property type="entry name" value="SLH_dom"/>
</dbReference>
<dbReference type="Pfam" id="PF14478">
    <property type="entry name" value="DUF4430"/>
    <property type="match status" value="1"/>
</dbReference>
<sequence length="1509" mass="155819">MKSRISSRIFALGMALLMIFSLLDAPYAPAGRAFAETGDAVNQETGAADILHAADAAGASSSISVTDAVYSAAEYILKQGVTSEWQAVGLAQAGYRVPDSYAAALQNKVKNAGGNFSAVTDYARIALAVKAIGKDPTNFEGSNLIAAIYNNEGIAGQSLNNAIYGLIALDSGAYTLPFDAKWTKDKLVQQILSGQNGDGGFPLHIGGASGPDTTAMALAALSPYKNEPAVATAGEQAVQWLSAQQNTTHGGYGDSSESVSQAIIGLTAYGVDPVGSDFTKNGSNLIGRLMSFRTADGGFAHQLSGSGDALATEQALQALAAYGLFTGGGDSKLYDFVAHPPAVHPLVRVSVAIEGPAASLGEGSVYGSSALDALNKLAEIKGLAVDNPSGNYVTGIGGISAGLLGGMSGWSYAVKRDGEWAEINTGMKDFMLKDGDKLNVYYGDYGVTQLIDSVSFSPQQPKQGMGLEVGVIQKTWVWDNETFSLHPVTSPAAGVTVSIGGKTAATNDQGVASFGTDLMPGTQTLQITGYRDNAAPTVVRYTGAVTVLPKEVPVSLAVEGPQGTILEGSINGSVALEALQRLADADHIALDITQSSYGSFISGIGGISGDLNNWWSFVVQRGGEWIYPSVGIGDFELKASDKVLVYYGGYSTQVVHSLELSPSQPQPGQAFTVKVTQVQWVWNNSTFSSDPETSPAAGAKVRIGGQTADTNGEGIASFSGLPAGSYTIEVTGYQAGGAPSLVRYTQQMGISIPPAVSKATISVIGDAAKGTILPSTSVTLDTGDSPYSLLLRTLGGKVAAKPISGSMYVYSIDGLAEYDRGIESGWKYFVNGSEPSVSADKYVLQNGDDVLWKYVTSSSEALTGSASGTGAPAISGVAITSANTLPLSEVGATTAVSGTPMTAVQSAELVKTLASNSVSLTQQTTSGGAILKDAAGEVGLQIPAGAVEGGAVVIGVQEQPSSRPELVSGLYEFTPSGTKFAKPADLSIRIPVGTRNPHNLAVAWLDEKNNQWIPVPAVLDLSTGTITGKVSHFTKYAVVDRSKWEAAGSEVRADISAAAKWILASGELGDWQAFGLARSGHALPAGYLAGVLKEVADSKGEFRKVTDYERLALSISTAGGDPRNAAGYDLIAKIYNNENLTKQGSNGPIFALLALDSGNYSVPANAAWTKAKLVRWLLDIQSKDGGFPLSEGGENNVDLTAMAVAALSAHKDEAGVQAAMDQAVAWLSAQQLEDGGYKLSGVENSESVSQVIIALSAAGIGPGDARFVKAKGSLLGNLATFKRSDGGYAHTAADAGSSGLATEQALLALTAYELYLNGKGTLYSPVQAPAAAGIVFADEEQISAWALPSVHAAYDKKWMEGTGGAKAAFEPKAAITRAELAALLVRLTSNAPGAAPAVTGFDDVKSNSWYYGYVMKAKELGIIGGVTAASFKPNQSVSRQDMAVMIARAYRLAPSSKAAFKDGAAIGGYAVDAVNAVTEKGYMTGFGGSFDPAGAVTREMAAVVAVRLP</sequence>
<keyword evidence="1" id="KW-0677">Repeat</keyword>
<feature type="domain" description="SLH" evidence="3">
    <location>
        <begin position="1397"/>
        <end position="1460"/>
    </location>
</feature>
<feature type="domain" description="SLH" evidence="3">
    <location>
        <begin position="1461"/>
        <end position="1509"/>
    </location>
</feature>
<gene>
    <name evidence="4" type="ORF">J2Z22_002641</name>
</gene>
<feature type="domain" description="SLH" evidence="3">
    <location>
        <begin position="1333"/>
        <end position="1396"/>
    </location>
</feature>
<accession>A0ABU3H8F7</accession>
<dbReference type="RefSeq" id="WP_312001104.1">
    <property type="nucleotide sequence ID" value="NZ_JAUSUY010000010.1"/>
</dbReference>
<proteinExistence type="predicted"/>
<organism evidence="4 5">
    <name type="scientific">Paenibacillus forsythiae</name>
    <dbReference type="NCBI Taxonomy" id="365616"/>
    <lineage>
        <taxon>Bacteria</taxon>
        <taxon>Bacillati</taxon>
        <taxon>Bacillota</taxon>
        <taxon>Bacilli</taxon>
        <taxon>Bacillales</taxon>
        <taxon>Paenibacillaceae</taxon>
        <taxon>Paenibacillus</taxon>
    </lineage>
</organism>
<dbReference type="InterPro" id="IPR027954">
    <property type="entry name" value="Transcobalamin-like_C"/>
</dbReference>
<dbReference type="PANTHER" id="PTHR10559">
    <property type="entry name" value="TRANSCOBALAMIN-1/GASTRIC INTRINSIC FACTOR"/>
    <property type="match status" value="1"/>
</dbReference>
<comment type="caution">
    <text evidence="4">The sequence shown here is derived from an EMBL/GenBank/DDBJ whole genome shotgun (WGS) entry which is preliminary data.</text>
</comment>
<dbReference type="Gene3D" id="2.170.130.30">
    <property type="match status" value="2"/>
</dbReference>